<name>A0A835RM82_VANPL</name>
<protein>
    <recommendedName>
        <fullName evidence="7">Methylenetetrahydrofolate reductase</fullName>
    </recommendedName>
</protein>
<dbReference type="EMBL" id="JADCNL010000003">
    <property type="protein sequence ID" value="KAG0488763.1"/>
    <property type="molecule type" value="Genomic_DNA"/>
</dbReference>
<evidence type="ECO:0000256" key="2">
    <source>
        <dbReference type="ARBA" id="ARBA00004777"/>
    </source>
</evidence>
<keyword evidence="5 7" id="KW-0274">FAD</keyword>
<dbReference type="OrthoDB" id="2014030at2759"/>
<keyword evidence="4 7" id="KW-0285">Flavoprotein</keyword>
<reference evidence="8 9" key="1">
    <citation type="journal article" date="2020" name="Nat. Food">
        <title>A phased Vanilla planifolia genome enables genetic improvement of flavour and production.</title>
        <authorList>
            <person name="Hasing T."/>
            <person name="Tang H."/>
            <person name="Brym M."/>
            <person name="Khazi F."/>
            <person name="Huang T."/>
            <person name="Chambers A.H."/>
        </authorList>
    </citation>
    <scope>NUCLEOTIDE SEQUENCE [LARGE SCALE GENOMIC DNA]</scope>
    <source>
        <tissue evidence="8">Leaf</tissue>
    </source>
</reference>
<evidence type="ECO:0000256" key="3">
    <source>
        <dbReference type="ARBA" id="ARBA00006743"/>
    </source>
</evidence>
<dbReference type="Pfam" id="PF02219">
    <property type="entry name" value="MTHFR"/>
    <property type="match status" value="1"/>
</dbReference>
<comment type="caution">
    <text evidence="8">The sequence shown here is derived from an EMBL/GenBank/DDBJ whole genome shotgun (WGS) entry which is preliminary data.</text>
</comment>
<dbReference type="InterPro" id="IPR029041">
    <property type="entry name" value="FAD-linked_oxidoreductase-like"/>
</dbReference>
<organism evidence="8 9">
    <name type="scientific">Vanilla planifolia</name>
    <name type="common">Vanilla</name>
    <dbReference type="NCBI Taxonomy" id="51239"/>
    <lineage>
        <taxon>Eukaryota</taxon>
        <taxon>Viridiplantae</taxon>
        <taxon>Streptophyta</taxon>
        <taxon>Embryophyta</taxon>
        <taxon>Tracheophyta</taxon>
        <taxon>Spermatophyta</taxon>
        <taxon>Magnoliopsida</taxon>
        <taxon>Liliopsida</taxon>
        <taxon>Asparagales</taxon>
        <taxon>Orchidaceae</taxon>
        <taxon>Vanilloideae</taxon>
        <taxon>Vanilleae</taxon>
        <taxon>Vanilla</taxon>
    </lineage>
</organism>
<dbReference type="PANTHER" id="PTHR45754:SF3">
    <property type="entry name" value="METHYLENETETRAHYDROFOLATE REDUCTASE (NADPH)"/>
    <property type="match status" value="1"/>
</dbReference>
<keyword evidence="6 7" id="KW-0560">Oxidoreductase</keyword>
<dbReference type="UniPathway" id="UPA00193"/>
<dbReference type="Proteomes" id="UP000636800">
    <property type="component" value="Chromosome 3"/>
</dbReference>
<dbReference type="PANTHER" id="PTHR45754">
    <property type="entry name" value="METHYLENETETRAHYDROFOLATE REDUCTASE"/>
    <property type="match status" value="1"/>
</dbReference>
<dbReference type="SUPFAM" id="SSF51730">
    <property type="entry name" value="FAD-linked oxidoreductase"/>
    <property type="match status" value="1"/>
</dbReference>
<evidence type="ECO:0000256" key="4">
    <source>
        <dbReference type="ARBA" id="ARBA00022630"/>
    </source>
</evidence>
<comment type="pathway">
    <text evidence="2 7">One-carbon metabolism; tetrahydrofolate interconversion.</text>
</comment>
<comment type="cofactor">
    <cofactor evidence="1 7">
        <name>FAD</name>
        <dbReference type="ChEBI" id="CHEBI:57692"/>
    </cofactor>
</comment>
<evidence type="ECO:0000313" key="9">
    <source>
        <dbReference type="Proteomes" id="UP000636800"/>
    </source>
</evidence>
<dbReference type="GO" id="GO:0004489">
    <property type="term" value="F:methylenetetrahydrofolate reductase [NAD(P)H] activity"/>
    <property type="evidence" value="ECO:0007669"/>
    <property type="project" value="InterPro"/>
</dbReference>
<dbReference type="AlphaFoldDB" id="A0A835RM82"/>
<evidence type="ECO:0000256" key="7">
    <source>
        <dbReference type="RuleBase" id="RU003862"/>
    </source>
</evidence>
<evidence type="ECO:0000313" key="8">
    <source>
        <dbReference type="EMBL" id="KAG0488763.1"/>
    </source>
</evidence>
<dbReference type="GO" id="GO:0009086">
    <property type="term" value="P:methionine biosynthetic process"/>
    <property type="evidence" value="ECO:0007669"/>
    <property type="project" value="TreeGrafter"/>
</dbReference>
<evidence type="ECO:0000256" key="5">
    <source>
        <dbReference type="ARBA" id="ARBA00022827"/>
    </source>
</evidence>
<keyword evidence="9" id="KW-1185">Reference proteome</keyword>
<evidence type="ECO:0000256" key="1">
    <source>
        <dbReference type="ARBA" id="ARBA00001974"/>
    </source>
</evidence>
<evidence type="ECO:0000256" key="6">
    <source>
        <dbReference type="ARBA" id="ARBA00023002"/>
    </source>
</evidence>
<sequence length="134" mass="15179">MKVIEKIRDAVDGEGGRFSPLSFPPKDGGRVENLFDRMDRMVAHNPSFCDITWGAGGSTAELTLDIANRMQNMRLILMRFKMKEKLGLIEESKVTRSLPLRPPAKFSGPKKDVKPIFCAKTARNEITLDRLRKM</sequence>
<comment type="similarity">
    <text evidence="3 7">Belongs to the methylenetetrahydrofolate reductase family.</text>
</comment>
<dbReference type="GO" id="GO:0071949">
    <property type="term" value="F:FAD binding"/>
    <property type="evidence" value="ECO:0007669"/>
    <property type="project" value="TreeGrafter"/>
</dbReference>
<accession>A0A835RM82</accession>
<dbReference type="Gene3D" id="3.20.20.220">
    <property type="match status" value="1"/>
</dbReference>
<dbReference type="GO" id="GO:0005829">
    <property type="term" value="C:cytosol"/>
    <property type="evidence" value="ECO:0007669"/>
    <property type="project" value="TreeGrafter"/>
</dbReference>
<dbReference type="GO" id="GO:0035999">
    <property type="term" value="P:tetrahydrofolate interconversion"/>
    <property type="evidence" value="ECO:0007669"/>
    <property type="project" value="UniProtKB-UniPathway"/>
</dbReference>
<gene>
    <name evidence="8" type="ORF">HPP92_007574</name>
</gene>
<proteinExistence type="inferred from homology"/>
<dbReference type="InterPro" id="IPR003171">
    <property type="entry name" value="Mehydrof_redctse-like"/>
</dbReference>